<gene>
    <name evidence="11" type="ORF">ACFPQ5_00965</name>
</gene>
<keyword evidence="12" id="KW-1185">Reference proteome</keyword>
<comment type="similarity">
    <text evidence="2">Belongs to the MotB family.</text>
</comment>
<evidence type="ECO:0000313" key="12">
    <source>
        <dbReference type="Proteomes" id="UP001596101"/>
    </source>
</evidence>
<accession>A0ABW0MH02</accession>
<dbReference type="Pfam" id="PF13677">
    <property type="entry name" value="MotB_plug"/>
    <property type="match status" value="1"/>
</dbReference>
<dbReference type="PANTHER" id="PTHR30329">
    <property type="entry name" value="STATOR ELEMENT OF FLAGELLAR MOTOR COMPLEX"/>
    <property type="match status" value="1"/>
</dbReference>
<dbReference type="SUPFAM" id="SSF103088">
    <property type="entry name" value="OmpA-like"/>
    <property type="match status" value="1"/>
</dbReference>
<dbReference type="InterPro" id="IPR050330">
    <property type="entry name" value="Bact_OuterMem_StrucFunc"/>
</dbReference>
<feature type="region of interest" description="Disordered" evidence="8">
    <location>
        <begin position="298"/>
        <end position="317"/>
    </location>
</feature>
<evidence type="ECO:0000256" key="5">
    <source>
        <dbReference type="ARBA" id="ARBA00022989"/>
    </source>
</evidence>
<evidence type="ECO:0000256" key="9">
    <source>
        <dbReference type="SAM" id="Phobius"/>
    </source>
</evidence>
<evidence type="ECO:0000313" key="11">
    <source>
        <dbReference type="EMBL" id="MFC5476741.1"/>
    </source>
</evidence>
<keyword evidence="4 9" id="KW-0812">Transmembrane</keyword>
<dbReference type="EMBL" id="JBHSMR010000001">
    <property type="protein sequence ID" value="MFC5476741.1"/>
    <property type="molecule type" value="Genomic_DNA"/>
</dbReference>
<dbReference type="InterPro" id="IPR006665">
    <property type="entry name" value="OmpA-like"/>
</dbReference>
<keyword evidence="5 9" id="KW-1133">Transmembrane helix</keyword>
<proteinExistence type="inferred from homology"/>
<evidence type="ECO:0000256" key="7">
    <source>
        <dbReference type="PROSITE-ProRule" id="PRU00473"/>
    </source>
</evidence>
<organism evidence="11 12">
    <name type="scientific">Massilia suwonensis</name>
    <dbReference type="NCBI Taxonomy" id="648895"/>
    <lineage>
        <taxon>Bacteria</taxon>
        <taxon>Pseudomonadati</taxon>
        <taxon>Pseudomonadota</taxon>
        <taxon>Betaproteobacteria</taxon>
        <taxon>Burkholderiales</taxon>
        <taxon>Oxalobacteraceae</taxon>
        <taxon>Telluria group</taxon>
        <taxon>Massilia</taxon>
    </lineage>
</organism>
<dbReference type="Pfam" id="PF00691">
    <property type="entry name" value="OmpA"/>
    <property type="match status" value="1"/>
</dbReference>
<protein>
    <submittedName>
        <fullName evidence="11">Flagellar motor protein MotB</fullName>
    </submittedName>
</protein>
<evidence type="ECO:0000256" key="1">
    <source>
        <dbReference type="ARBA" id="ARBA00004162"/>
    </source>
</evidence>
<sequence length="317" mass="34058">MSKLNDKHHEQTIIKRGGGKHDHDEHGGAWKVAFADFCLALLSLFLVLWLMAAREKEAVQNMTKDAAAGQLEGPGKRPEIANAPSGSLIERFPTMHDGTGPAQSNGATADARVSYDSPADLKALSKKLEKMSEDAGLAANLQSEVTPYGLRVMLHDTDRQGMFMRGSALPTGRFARLLQKMGPLFAQMENQMLIVGHTDSVQYQFAEKTGMSNWALSSNRAMAARAQLLQGGMRTDSVLQVVGMADRAPLDARQTDAGINRRIELMILTRAQSRSVAAMFGAPGATEKLLDGVSVSAPAQAGDANDNTASLRGQLAK</sequence>
<keyword evidence="11" id="KW-0969">Cilium</keyword>
<keyword evidence="6 7" id="KW-0472">Membrane</keyword>
<dbReference type="InterPro" id="IPR036737">
    <property type="entry name" value="OmpA-like_sf"/>
</dbReference>
<evidence type="ECO:0000256" key="6">
    <source>
        <dbReference type="ARBA" id="ARBA00023136"/>
    </source>
</evidence>
<evidence type="ECO:0000256" key="2">
    <source>
        <dbReference type="ARBA" id="ARBA00008914"/>
    </source>
</evidence>
<comment type="caution">
    <text evidence="11">The sequence shown here is derived from an EMBL/GenBank/DDBJ whole genome shotgun (WGS) entry which is preliminary data.</text>
</comment>
<comment type="subcellular location">
    <subcellularLocation>
        <location evidence="1">Cell membrane</location>
        <topology evidence="1">Single-pass membrane protein</topology>
    </subcellularLocation>
</comment>
<dbReference type="RefSeq" id="WP_379751005.1">
    <property type="nucleotide sequence ID" value="NZ_JBHSMR010000001.1"/>
</dbReference>
<reference evidence="12" key="1">
    <citation type="journal article" date="2019" name="Int. J. Syst. Evol. Microbiol.">
        <title>The Global Catalogue of Microorganisms (GCM) 10K type strain sequencing project: providing services to taxonomists for standard genome sequencing and annotation.</title>
        <authorList>
            <consortium name="The Broad Institute Genomics Platform"/>
            <consortium name="The Broad Institute Genome Sequencing Center for Infectious Disease"/>
            <person name="Wu L."/>
            <person name="Ma J."/>
        </authorList>
    </citation>
    <scope>NUCLEOTIDE SEQUENCE [LARGE SCALE GENOMIC DNA]</scope>
    <source>
        <strain evidence="12">CCUG 43111</strain>
    </source>
</reference>
<feature type="region of interest" description="Disordered" evidence="8">
    <location>
        <begin position="1"/>
        <end position="23"/>
    </location>
</feature>
<evidence type="ECO:0000256" key="3">
    <source>
        <dbReference type="ARBA" id="ARBA00022475"/>
    </source>
</evidence>
<dbReference type="PROSITE" id="PS51123">
    <property type="entry name" value="OMPA_2"/>
    <property type="match status" value="1"/>
</dbReference>
<dbReference type="Proteomes" id="UP001596101">
    <property type="component" value="Unassembled WGS sequence"/>
</dbReference>
<dbReference type="Gene3D" id="3.30.1330.60">
    <property type="entry name" value="OmpA-like domain"/>
    <property type="match status" value="1"/>
</dbReference>
<name>A0ABW0MH02_9BURK</name>
<dbReference type="InterPro" id="IPR025713">
    <property type="entry name" value="MotB-like_N_dom"/>
</dbReference>
<keyword evidence="3" id="KW-1003">Cell membrane</keyword>
<evidence type="ECO:0000256" key="4">
    <source>
        <dbReference type="ARBA" id="ARBA00022692"/>
    </source>
</evidence>
<feature type="domain" description="OmpA-like" evidence="10">
    <location>
        <begin position="152"/>
        <end position="271"/>
    </location>
</feature>
<keyword evidence="11" id="KW-0282">Flagellum</keyword>
<dbReference type="PANTHER" id="PTHR30329:SF21">
    <property type="entry name" value="LIPOPROTEIN YIAD-RELATED"/>
    <property type="match status" value="1"/>
</dbReference>
<evidence type="ECO:0000259" key="10">
    <source>
        <dbReference type="PROSITE" id="PS51123"/>
    </source>
</evidence>
<keyword evidence="11" id="KW-0966">Cell projection</keyword>
<dbReference type="CDD" id="cd07185">
    <property type="entry name" value="OmpA_C-like"/>
    <property type="match status" value="1"/>
</dbReference>
<feature type="transmembrane region" description="Helical" evidence="9">
    <location>
        <begin position="32"/>
        <end position="52"/>
    </location>
</feature>
<evidence type="ECO:0000256" key="8">
    <source>
        <dbReference type="SAM" id="MobiDB-lite"/>
    </source>
</evidence>